<protein>
    <recommendedName>
        <fullName evidence="2">C2H2-type domain-containing protein</fullName>
    </recommendedName>
</protein>
<feature type="domain" description="C2H2-type" evidence="2">
    <location>
        <begin position="98"/>
        <end position="119"/>
    </location>
</feature>
<feature type="compositionally biased region" description="Polar residues" evidence="1">
    <location>
        <begin position="209"/>
        <end position="218"/>
    </location>
</feature>
<feature type="region of interest" description="Disordered" evidence="1">
    <location>
        <begin position="202"/>
        <end position="250"/>
    </location>
</feature>
<comment type="caution">
    <text evidence="3">The sequence shown here is derived from an EMBL/GenBank/DDBJ whole genome shotgun (WGS) entry which is preliminary data.</text>
</comment>
<evidence type="ECO:0000313" key="4">
    <source>
        <dbReference type="Proteomes" id="UP000245956"/>
    </source>
</evidence>
<dbReference type="InterPro" id="IPR013087">
    <property type="entry name" value="Znf_C2H2_type"/>
</dbReference>
<evidence type="ECO:0000259" key="2">
    <source>
        <dbReference type="PROSITE" id="PS00028"/>
    </source>
</evidence>
<dbReference type="AlphaFoldDB" id="A0A2U3DT83"/>
<organism evidence="3 4">
    <name type="scientific">Purpureocillium lilacinum</name>
    <name type="common">Paecilomyces lilacinus</name>
    <dbReference type="NCBI Taxonomy" id="33203"/>
    <lineage>
        <taxon>Eukaryota</taxon>
        <taxon>Fungi</taxon>
        <taxon>Dikarya</taxon>
        <taxon>Ascomycota</taxon>
        <taxon>Pezizomycotina</taxon>
        <taxon>Sordariomycetes</taxon>
        <taxon>Hypocreomycetidae</taxon>
        <taxon>Hypocreales</taxon>
        <taxon>Ophiocordycipitaceae</taxon>
        <taxon>Purpureocillium</taxon>
    </lineage>
</organism>
<dbReference type="SMART" id="SM00355">
    <property type="entry name" value="ZnF_C2H2"/>
    <property type="match status" value="2"/>
</dbReference>
<feature type="region of interest" description="Disordered" evidence="1">
    <location>
        <begin position="258"/>
        <end position="277"/>
    </location>
</feature>
<dbReference type="Proteomes" id="UP000245956">
    <property type="component" value="Unassembled WGS sequence"/>
</dbReference>
<gene>
    <name evidence="3" type="ORF">PCL_07061</name>
</gene>
<feature type="compositionally biased region" description="Basic and acidic residues" evidence="1">
    <location>
        <begin position="152"/>
        <end position="163"/>
    </location>
</feature>
<evidence type="ECO:0000256" key="1">
    <source>
        <dbReference type="SAM" id="MobiDB-lite"/>
    </source>
</evidence>
<proteinExistence type="predicted"/>
<sequence length="435" mass="49273">MMPNGTQIVDHGLAISSTLESLTKLLADCRTLLSEECSAHVGVVTANDDNGPPTNDKFRDTGCLCPHDGCDREKPFFDVRLLRRHFMSHLTCDKAEVCVFCHEVFRRPAAYIRHYNGHHSHEDDETKVAYTDAIILRLQNRAQTQMNMAFQDRETKSPQDRENAPNGQLMTARKDNTGHDTSISGDLTNPRKRRHIDVLDTEMRPPLSSEGSPTTQPTVEHRQHVSVTSRSGMEQDHRYSSMPSHVPEWVGLPSRPVLARSDSNSSTEGRRATRAKAGTSIQHWDEAWLATQRNAAIACYPYTAMGRTAALLQQMVEHPPPLEKNAVIQDLLRELAPHQIEDLHRVMFEPEPIGVERQHLQRFWNDLWDCLQSSTTYCLEEALGLSRSACTFMEVDSDGDFVVFYQDLPRRVELDATPRLNVSSPLLYNSWPPTP</sequence>
<dbReference type="EMBL" id="LCWV01000033">
    <property type="protein sequence ID" value="PWI65460.1"/>
    <property type="molecule type" value="Genomic_DNA"/>
</dbReference>
<reference evidence="3 4" key="1">
    <citation type="journal article" date="2016" name="Front. Microbiol.">
        <title>Genome and transcriptome sequences reveal the specific parasitism of the nematophagous Purpureocillium lilacinum 36-1.</title>
        <authorList>
            <person name="Xie J."/>
            <person name="Li S."/>
            <person name="Mo C."/>
            <person name="Xiao X."/>
            <person name="Peng D."/>
            <person name="Wang G."/>
            <person name="Xiao Y."/>
        </authorList>
    </citation>
    <scope>NUCLEOTIDE SEQUENCE [LARGE SCALE GENOMIC DNA]</scope>
    <source>
        <strain evidence="3 4">36-1</strain>
    </source>
</reference>
<name>A0A2U3DT83_PURLI</name>
<feature type="region of interest" description="Disordered" evidence="1">
    <location>
        <begin position="152"/>
        <end position="189"/>
    </location>
</feature>
<evidence type="ECO:0000313" key="3">
    <source>
        <dbReference type="EMBL" id="PWI65460.1"/>
    </source>
</evidence>
<accession>A0A2U3DT83</accession>
<dbReference type="PROSITE" id="PS00028">
    <property type="entry name" value="ZINC_FINGER_C2H2_1"/>
    <property type="match status" value="1"/>
</dbReference>